<evidence type="ECO:0000313" key="1">
    <source>
        <dbReference type="EMBL" id="EEI24778.1"/>
    </source>
</evidence>
<keyword evidence="2" id="KW-1185">Reference proteome</keyword>
<accession>C0XIK8</accession>
<dbReference type="SMR" id="C0XIK8"/>
<gene>
    <name evidence="1" type="ORF">HMPREF0519_1069</name>
</gene>
<sequence>MKQLDFRMVEAQMNQLNTDTLGYIATVKLIQDALARYLETHNMDSKHYDKTS</sequence>
<reference evidence="1 2" key="1">
    <citation type="submission" date="2009-01" db="EMBL/GenBank/DDBJ databases">
        <authorList>
            <person name="Qin X."/>
            <person name="Bachman B."/>
            <person name="Battles P."/>
            <person name="Bell A."/>
            <person name="Bess C."/>
            <person name="Bickham C."/>
            <person name="Chaboub L."/>
            <person name="Chen D."/>
            <person name="Coyle M."/>
            <person name="Deiros D.R."/>
            <person name="Dinh H."/>
            <person name="Forbes L."/>
            <person name="Fowler G."/>
            <person name="Francisco L."/>
            <person name="Fu Q."/>
            <person name="Gubbala S."/>
            <person name="Hale W."/>
            <person name="Han Y."/>
            <person name="Hemphill L."/>
            <person name="Highlander S.K."/>
            <person name="Hirani K."/>
            <person name="Hogues M."/>
            <person name="Jackson L."/>
            <person name="Jakkamsetti A."/>
            <person name="Javaid M."/>
            <person name="Jiang H."/>
            <person name="Korchina V."/>
            <person name="Kovar C."/>
            <person name="Lara F."/>
            <person name="Lee S."/>
            <person name="Mata R."/>
            <person name="Mathew T."/>
            <person name="Moen C."/>
            <person name="Morales K."/>
            <person name="Munidasa M."/>
            <person name="Nazareth L."/>
            <person name="Ngo R."/>
            <person name="Nguyen L."/>
            <person name="Okwuonu G."/>
            <person name="Ongeri F."/>
            <person name="Patil S."/>
            <person name="Petrosino J."/>
            <person name="Pham C."/>
            <person name="Pham P."/>
            <person name="Pu L.-L."/>
            <person name="Puazo M."/>
            <person name="Raj R."/>
            <person name="Reid J."/>
            <person name="Rouhana J."/>
            <person name="Saada N."/>
            <person name="Shang Y."/>
            <person name="Simmons D."/>
            <person name="Thornton R."/>
            <person name="Warren J."/>
            <person name="Weissenberger G."/>
            <person name="Zhang J."/>
            <person name="Zhang L."/>
            <person name="Zhou C."/>
            <person name="Zhu D."/>
            <person name="Muzny D."/>
            <person name="Worley K."/>
            <person name="Gibbs R."/>
        </authorList>
    </citation>
    <scope>NUCLEOTIDE SEQUENCE [LARGE SCALE GENOMIC DNA]</scope>
    <source>
        <strain evidence="2">ATCC 8290 / DSM 20176 / CCUG 30140 / JCM 1155 / KCTC 3500 / NBRC 15886 / NCIMB 8040 / NRRL B-1843 / 9</strain>
    </source>
</reference>
<dbReference type="AlphaFoldDB" id="C0XIK8"/>
<proteinExistence type="predicted"/>
<evidence type="ECO:0000313" key="2">
    <source>
        <dbReference type="Proteomes" id="UP000003752"/>
    </source>
</evidence>
<dbReference type="HOGENOM" id="CLU_214397_0_0_9"/>
<dbReference type="EMBL" id="ACGP01000115">
    <property type="protein sequence ID" value="EEI24778.1"/>
    <property type="molecule type" value="Genomic_DNA"/>
</dbReference>
<protein>
    <submittedName>
        <fullName evidence="1">Uncharacterized protein</fullName>
    </submittedName>
</protein>
<dbReference type="RefSeq" id="WP_003633937.1">
    <property type="nucleotide sequence ID" value="NZ_AZDF01000006.1"/>
</dbReference>
<organism evidence="1 2">
    <name type="scientific">Lentilactobacillus hilgardii (strain ATCC 8290 / DSM 20176 / CCUG 30140 / JCM 1155 / KCTC 3500 / NBRC 15886 / NCIMB 8040 / NRRL B-1843 / 9)</name>
    <dbReference type="NCBI Taxonomy" id="1423757"/>
    <lineage>
        <taxon>Bacteria</taxon>
        <taxon>Bacillati</taxon>
        <taxon>Bacillota</taxon>
        <taxon>Bacilli</taxon>
        <taxon>Lactobacillales</taxon>
        <taxon>Lactobacillaceae</taxon>
        <taxon>Lentilactobacillus</taxon>
    </lineage>
</organism>
<name>C0XIK8_LENH9</name>
<comment type="caution">
    <text evidence="1">The sequence shown here is derived from an EMBL/GenBank/DDBJ whole genome shotgun (WGS) entry which is preliminary data.</text>
</comment>
<dbReference type="Proteomes" id="UP000003752">
    <property type="component" value="Unassembled WGS sequence"/>
</dbReference>